<dbReference type="EMBL" id="CVRI01000012">
    <property type="protein sequence ID" value="CRK89372.1"/>
    <property type="molecule type" value="Genomic_DNA"/>
</dbReference>
<dbReference type="Proteomes" id="UP000183832">
    <property type="component" value="Unassembled WGS sequence"/>
</dbReference>
<reference evidence="5 6" key="1">
    <citation type="submission" date="2015-04" db="EMBL/GenBank/DDBJ databases">
        <authorList>
            <person name="Syromyatnikov M.Y."/>
            <person name="Popov V.N."/>
        </authorList>
    </citation>
    <scope>NUCLEOTIDE SEQUENCE [LARGE SCALE GENOMIC DNA]</scope>
</reference>
<dbReference type="GO" id="GO:0030134">
    <property type="term" value="C:COPII-coated ER to Golgi transport vesicle"/>
    <property type="evidence" value="ECO:0007669"/>
    <property type="project" value="TreeGrafter"/>
</dbReference>
<protein>
    <submittedName>
        <fullName evidence="5">CLUMA_CG003127, isoform A</fullName>
    </submittedName>
</protein>
<feature type="region of interest" description="Disordered" evidence="2">
    <location>
        <begin position="618"/>
        <end position="642"/>
    </location>
</feature>
<dbReference type="InterPro" id="IPR004170">
    <property type="entry name" value="WWE_dom"/>
</dbReference>
<gene>
    <name evidence="5" type="ORF">CLUMA_CG003127</name>
</gene>
<evidence type="ECO:0000256" key="1">
    <source>
        <dbReference type="ARBA" id="ARBA00038464"/>
    </source>
</evidence>
<accession>A0A1J1HPQ0</accession>
<feature type="domain" description="DDHD" evidence="4">
    <location>
        <begin position="396"/>
        <end position="605"/>
    </location>
</feature>
<dbReference type="InterPro" id="IPR057825">
    <property type="entry name" value="WWE_SEC23-DDH2"/>
</dbReference>
<dbReference type="InterPro" id="IPR004177">
    <property type="entry name" value="DDHD_dom"/>
</dbReference>
<evidence type="ECO:0000259" key="4">
    <source>
        <dbReference type="PROSITE" id="PS51043"/>
    </source>
</evidence>
<feature type="compositionally biased region" description="Polar residues" evidence="2">
    <location>
        <begin position="627"/>
        <end position="642"/>
    </location>
</feature>
<dbReference type="AlphaFoldDB" id="A0A1J1HPQ0"/>
<dbReference type="PANTHER" id="PTHR23509:SF10">
    <property type="entry name" value="LD21067P"/>
    <property type="match status" value="1"/>
</dbReference>
<dbReference type="InterPro" id="IPR058055">
    <property type="entry name" value="PA-PLA1"/>
</dbReference>
<feature type="domain" description="WWE" evidence="3">
    <location>
        <begin position="9"/>
        <end position="90"/>
    </location>
</feature>
<sequence>MTSSNCDSPVSESSDSNSIIKHWFYEHTIDAKKRWTPFSFVDSQALEEAFTSHDSHRSIITTDGGRFDVNIPERIRIPVYWKGENSEVRRCSWFYKVDSRSIPYEEGIADLLEHEYQEALRTEDWHRRVELPNGEQVVFHDANVIVHFQQKSTPDNWGTPTSPISKPRVVKRGIDDFNIEDGDCDKIDHLLFMVHGIGSVCDLKFRTVEEVVDEFRSIAQQLIQAHYRTAYDEGEVGRVEVLPVSWWNSLHSDESGIDQKLKSITLESIPKLRNFTNETLLDVLFYTSPVFSQNIVDTVANSLNKKFGMFMNRNRNFKGKVSLAGHSLGSLILFDLLCHQKSLVVNGDSHENVEAVKLVKPEVVRHKVLERTQSKQIDYRVGLSGTGQPLMKYPQLTFAPKNFFALGSPIGMFVTIRGIDKLGVDFRLPTCDGFFNIFHPYDPVAYRLEALVNPTLANVPPVLIPHHKGRKRMHLELKETMNRVSTDIKTKFMSSFKHVTETVCALNPITKNVNHKAIEQEVNEVIDKQLNSEINQGKSESANDETKDSNDNLQLGQLNQTKRFDYVLQEAPLEFFNEYLFALTAHVCYWESADTILFIVKEIYNSLGVEADKEIPQHSLKIERPTLKSSDAPQTSTSVERR</sequence>
<evidence type="ECO:0000259" key="3">
    <source>
        <dbReference type="PROSITE" id="PS50918"/>
    </source>
</evidence>
<dbReference type="InterPro" id="IPR037197">
    <property type="entry name" value="WWE_dom_sf"/>
</dbReference>
<dbReference type="GO" id="GO:0004620">
    <property type="term" value="F:phospholipase activity"/>
    <property type="evidence" value="ECO:0007669"/>
    <property type="project" value="TreeGrafter"/>
</dbReference>
<dbReference type="Pfam" id="PF23464">
    <property type="entry name" value="WWE_3"/>
    <property type="match status" value="1"/>
</dbReference>
<dbReference type="SUPFAM" id="SSF117839">
    <property type="entry name" value="WWE domain"/>
    <property type="match status" value="1"/>
</dbReference>
<dbReference type="Pfam" id="PF02862">
    <property type="entry name" value="DDHD"/>
    <property type="match status" value="1"/>
</dbReference>
<evidence type="ECO:0000256" key="2">
    <source>
        <dbReference type="SAM" id="MobiDB-lite"/>
    </source>
</evidence>
<organism evidence="5 6">
    <name type="scientific">Clunio marinus</name>
    <dbReference type="NCBI Taxonomy" id="568069"/>
    <lineage>
        <taxon>Eukaryota</taxon>
        <taxon>Metazoa</taxon>
        <taxon>Ecdysozoa</taxon>
        <taxon>Arthropoda</taxon>
        <taxon>Hexapoda</taxon>
        <taxon>Insecta</taxon>
        <taxon>Pterygota</taxon>
        <taxon>Neoptera</taxon>
        <taxon>Endopterygota</taxon>
        <taxon>Diptera</taxon>
        <taxon>Nematocera</taxon>
        <taxon>Chironomoidea</taxon>
        <taxon>Chironomidae</taxon>
        <taxon>Clunio</taxon>
    </lineage>
</organism>
<dbReference type="Pfam" id="PF02825">
    <property type="entry name" value="WWE"/>
    <property type="match status" value="1"/>
</dbReference>
<evidence type="ECO:0000313" key="5">
    <source>
        <dbReference type="EMBL" id="CRK89372.1"/>
    </source>
</evidence>
<keyword evidence="6" id="KW-1185">Reference proteome</keyword>
<dbReference type="PROSITE" id="PS50918">
    <property type="entry name" value="WWE"/>
    <property type="match status" value="1"/>
</dbReference>
<comment type="similarity">
    <text evidence="1">Belongs to the PA-PLA1 family.</text>
</comment>
<name>A0A1J1HPQ0_9DIPT</name>
<dbReference type="SMART" id="SM01127">
    <property type="entry name" value="DDHD"/>
    <property type="match status" value="1"/>
</dbReference>
<proteinExistence type="inferred from homology"/>
<dbReference type="PANTHER" id="PTHR23509">
    <property type="entry name" value="PA-PL1 PHOSPHOLIPASE FAMILY"/>
    <property type="match status" value="1"/>
</dbReference>
<evidence type="ECO:0000313" key="6">
    <source>
        <dbReference type="Proteomes" id="UP000183832"/>
    </source>
</evidence>
<dbReference type="STRING" id="568069.A0A1J1HPQ0"/>
<dbReference type="OrthoDB" id="69269at2759"/>
<dbReference type="PROSITE" id="PS51043">
    <property type="entry name" value="DDHD"/>
    <property type="match status" value="1"/>
</dbReference>
<dbReference type="GO" id="GO:0046872">
    <property type="term" value="F:metal ion binding"/>
    <property type="evidence" value="ECO:0007669"/>
    <property type="project" value="InterPro"/>
</dbReference>